<dbReference type="STRING" id="1908266.BKK55_11690"/>
<gene>
    <name evidence="2" type="ORF">BKK55_11690</name>
</gene>
<dbReference type="OrthoDB" id="4378831at2"/>
<comment type="caution">
    <text evidence="2">The sequence shown here is derived from an EMBL/GenBank/DDBJ whole genome shotgun (WGS) entry which is preliminary data.</text>
</comment>
<dbReference type="PANTHER" id="PTHR33840:SF1">
    <property type="entry name" value="TLE1 PHOSPHOLIPASE DOMAIN-CONTAINING PROTEIN"/>
    <property type="match status" value="1"/>
</dbReference>
<sequence>MTCQVIRIGVFFDGTGNNLSNDEAGRSKNGVSNIGKLYRLYCDGERFKGQKITECEIVVKAIYIEGVGTINGKEDYSSGGAFGALGGERVNLAIDRIMDIFMEYPSREYQQQIDVFGFSRGAAMARDFINSLNKRNTEGQYKYKFVGLFDTVGSFGFPGDDKNWKAKTKHFSEGNLEILVRDIFGSAPPKEYYEEFNFNLSPQSAEQIVHFVAMDEYRKNFPLTNTNGAGLTYEFIGAHSDVGGGYASVEKEKIADVFDKKKSNQENEKSLLSVAENDIQIGENWKCGIPIASSPYQFLGVKYCKGERTVTDDLQKVALIAMYRLAIKAGVPFKKNIHDKYPDIPEPNIPDEQGYTEEFEGNFEQNMQALGWTKELQDYCTIATRNITELHDFLNEGEKRTNGGQGALRADRNIPHLKILAKYAHHSAGIFKNEVYLPAPLGFKHRLYNNTVEDIAKSPINRDKRTKIPKRNIFDNNPRLAVIKKD</sequence>
<name>A0A1V3JAP4_9PAST</name>
<proteinExistence type="predicted"/>
<dbReference type="PANTHER" id="PTHR33840">
    <property type="match status" value="1"/>
</dbReference>
<dbReference type="RefSeq" id="WP_077551826.1">
    <property type="nucleotide sequence ID" value="NZ_MLHO01000073.1"/>
</dbReference>
<dbReference type="AlphaFoldDB" id="A0A1V3JAP4"/>
<evidence type="ECO:0000313" key="2">
    <source>
        <dbReference type="EMBL" id="OOF53189.1"/>
    </source>
</evidence>
<evidence type="ECO:0000313" key="3">
    <source>
        <dbReference type="Proteomes" id="UP000188541"/>
    </source>
</evidence>
<feature type="domain" description="T6SS Phospholipase effector Tle1-like catalytic" evidence="1">
    <location>
        <begin position="132"/>
        <end position="256"/>
    </location>
</feature>
<keyword evidence="3" id="KW-1185">Reference proteome</keyword>
<protein>
    <recommendedName>
        <fullName evidence="1">T6SS Phospholipase effector Tle1-like catalytic domain-containing protein</fullName>
    </recommendedName>
</protein>
<dbReference type="Proteomes" id="UP000188541">
    <property type="component" value="Unassembled WGS sequence"/>
</dbReference>
<dbReference type="InterPro" id="IPR018712">
    <property type="entry name" value="Tle1-like_cat"/>
</dbReference>
<evidence type="ECO:0000259" key="1">
    <source>
        <dbReference type="Pfam" id="PF09994"/>
    </source>
</evidence>
<dbReference type="EMBL" id="MLHO01000073">
    <property type="protein sequence ID" value="OOF53189.1"/>
    <property type="molecule type" value="Genomic_DNA"/>
</dbReference>
<dbReference type="Pfam" id="PF09994">
    <property type="entry name" value="T6SS_Tle1-like_cat"/>
    <property type="match status" value="2"/>
</dbReference>
<feature type="domain" description="T6SS Phospholipase effector Tle1-like catalytic" evidence="1">
    <location>
        <begin position="8"/>
        <end position="128"/>
    </location>
</feature>
<reference evidence="2 3" key="1">
    <citation type="submission" date="2016-10" db="EMBL/GenBank/DDBJ databases">
        <title>Rodentibacter gen. nov. and new species.</title>
        <authorList>
            <person name="Christensen H."/>
        </authorList>
    </citation>
    <scope>NUCLEOTIDE SEQUENCE [LARGE SCALE GENOMIC DNA]</scope>
    <source>
        <strain evidence="2 3">1996246016</strain>
    </source>
</reference>
<accession>A0A1V3JAP4</accession>
<organism evidence="2 3">
    <name type="scientific">Rodentibacter genomosp. 2</name>
    <dbReference type="NCBI Taxonomy" id="1908266"/>
    <lineage>
        <taxon>Bacteria</taxon>
        <taxon>Pseudomonadati</taxon>
        <taxon>Pseudomonadota</taxon>
        <taxon>Gammaproteobacteria</taxon>
        <taxon>Pasteurellales</taxon>
        <taxon>Pasteurellaceae</taxon>
        <taxon>Rodentibacter</taxon>
    </lineage>
</organism>